<accession>A0A977KXZ2</accession>
<dbReference type="InterPro" id="IPR025578">
    <property type="entry name" value="DUF4359"/>
</dbReference>
<evidence type="ECO:0000313" key="1">
    <source>
        <dbReference type="EMBL" id="UXE61996.1"/>
    </source>
</evidence>
<dbReference type="EMBL" id="CP073041">
    <property type="protein sequence ID" value="UXE61996.1"/>
    <property type="molecule type" value="Genomic_DNA"/>
</dbReference>
<gene>
    <name evidence="1" type="ORF">KA717_03555</name>
</gene>
<reference evidence="1" key="1">
    <citation type="submission" date="2021-04" db="EMBL/GenBank/DDBJ databases">
        <title>Genome sequence of Woronichinia naegeliana from Washington state freshwater lake bloom.</title>
        <authorList>
            <person name="Dreher T.W."/>
        </authorList>
    </citation>
    <scope>NUCLEOTIDE SEQUENCE</scope>
    <source>
        <strain evidence="1">WA131</strain>
    </source>
</reference>
<dbReference type="AlphaFoldDB" id="A0A977KXZ2"/>
<dbReference type="Pfam" id="PF14271">
    <property type="entry name" value="DUF4359"/>
    <property type="match status" value="1"/>
</dbReference>
<dbReference type="KEGG" id="wna:KA717_03555"/>
<name>A0A977KXZ2_9CYAN</name>
<protein>
    <submittedName>
        <fullName evidence="1">DUF4359 domain-containing protein</fullName>
    </submittedName>
</protein>
<organism evidence="1">
    <name type="scientific">Woronichinia naegeliana WA131</name>
    <dbReference type="NCBI Taxonomy" id="2824559"/>
    <lineage>
        <taxon>Bacteria</taxon>
        <taxon>Bacillati</taxon>
        <taxon>Cyanobacteriota</taxon>
        <taxon>Cyanophyceae</taxon>
        <taxon>Synechococcales</taxon>
        <taxon>Coelosphaeriaceae</taxon>
        <taxon>Woronichinia</taxon>
    </lineage>
</organism>
<sequence length="126" mass="14058">MKVLRVLTTLGSLLLAGGGLIMMIGNPGPQDYETYATDALSRYLKEQVCPQAANNLGGLIQSYCKTLVDTGRPQIHHLITYSTTRKNYLIFSIYATELSLPSPVPTYKFQTIGVMQQFYTYEAEKL</sequence>
<proteinExistence type="predicted"/>
<dbReference type="Proteomes" id="UP001065613">
    <property type="component" value="Chromosome"/>
</dbReference>